<accession>A0A6B0THW8</accession>
<dbReference type="SMART" id="SM00028">
    <property type="entry name" value="TPR"/>
    <property type="match status" value="6"/>
</dbReference>
<dbReference type="InterPro" id="IPR019734">
    <property type="entry name" value="TPR_rpt"/>
</dbReference>
<dbReference type="InterPro" id="IPR011990">
    <property type="entry name" value="TPR-like_helical_dom_sf"/>
</dbReference>
<dbReference type="Pfam" id="PF13432">
    <property type="entry name" value="TPR_16"/>
    <property type="match status" value="3"/>
</dbReference>
<dbReference type="AlphaFoldDB" id="A0A6B0THW8"/>
<keyword evidence="3" id="KW-1185">Reference proteome</keyword>
<evidence type="ECO:0000313" key="3">
    <source>
        <dbReference type="Proteomes" id="UP000436016"/>
    </source>
</evidence>
<proteinExistence type="predicted"/>
<dbReference type="Proteomes" id="UP000436016">
    <property type="component" value="Unassembled WGS sequence"/>
</dbReference>
<gene>
    <name evidence="2" type="ORF">GSH16_01010</name>
</gene>
<feature type="repeat" description="TPR" evidence="1">
    <location>
        <begin position="365"/>
        <end position="398"/>
    </location>
</feature>
<dbReference type="PANTHER" id="PTHR12558:SF13">
    <property type="entry name" value="CELL DIVISION CYCLE PROTEIN 27 HOMOLOG"/>
    <property type="match status" value="1"/>
</dbReference>
<evidence type="ECO:0000313" key="2">
    <source>
        <dbReference type="EMBL" id="MXU64007.1"/>
    </source>
</evidence>
<dbReference type="EMBL" id="WUWG01000001">
    <property type="protein sequence ID" value="MXU64007.1"/>
    <property type="molecule type" value="Genomic_DNA"/>
</dbReference>
<organism evidence="2 3">
    <name type="scientific">Oceanomicrobium pacificus</name>
    <dbReference type="NCBI Taxonomy" id="2692916"/>
    <lineage>
        <taxon>Bacteria</taxon>
        <taxon>Pseudomonadati</taxon>
        <taxon>Pseudomonadota</taxon>
        <taxon>Alphaproteobacteria</taxon>
        <taxon>Rhodobacterales</taxon>
        <taxon>Paracoccaceae</taxon>
        <taxon>Oceanomicrobium</taxon>
    </lineage>
</organism>
<name>A0A6B0THW8_9RHOB</name>
<sequence length="534" mass="58436">MQADIRNDYANAADYYVRALARDPKNPMLLQNGLVTFIGRGDVDGAVALARRLREVEPENPIATLVMVADAFASEEYETALADVTREGIELNTLLAGLLKGWAEAGSGAFSDAAATFETLRQNDALAAFGQFNKALLLASAGDFEGAEDILARTPEAAAVVGRVGLVARAQILNQLDRTADAIALLDEGLANGLEDAVILDLRDRLMSGEDIAFDVLDDPRDGAAQAVLSIAAALGRENAERFALVYARLASHLNPELVEAQLLQAELLGLQGQFELASQAYLDVPRDSPLYLAAEIGRADALAADGQADAAIEALNRLTADFPDSFMAHTALADALRGEERFAEAAESYSDAIAQVENPTRGHWFLFYSRGISYERSDQWELAEADFRRALELFPDQPLVLNYLGYSLVELRRNLDEAQTMIEKAVAARPTDGYITDSLGWVLYRLGKYEEAVAPMERAVQLLPDDSVINDHLGDVLWMVDRKREARFQWRRALSFEPEEEEAERIRRKLEVGLDQVLEEEAGESTDTAANGG</sequence>
<keyword evidence="1" id="KW-0802">TPR repeat</keyword>
<dbReference type="SUPFAM" id="SSF48452">
    <property type="entry name" value="TPR-like"/>
    <property type="match status" value="3"/>
</dbReference>
<protein>
    <submittedName>
        <fullName evidence="2">Tetratricopeptide repeat protein</fullName>
    </submittedName>
</protein>
<feature type="repeat" description="TPR" evidence="1">
    <location>
        <begin position="434"/>
        <end position="467"/>
    </location>
</feature>
<evidence type="ECO:0000256" key="1">
    <source>
        <dbReference type="PROSITE-ProRule" id="PRU00339"/>
    </source>
</evidence>
<comment type="caution">
    <text evidence="2">The sequence shown here is derived from an EMBL/GenBank/DDBJ whole genome shotgun (WGS) entry which is preliminary data.</text>
</comment>
<dbReference type="PROSITE" id="PS50005">
    <property type="entry name" value="TPR"/>
    <property type="match status" value="2"/>
</dbReference>
<dbReference type="PANTHER" id="PTHR12558">
    <property type="entry name" value="CELL DIVISION CYCLE 16,23,27"/>
    <property type="match status" value="1"/>
</dbReference>
<reference evidence="2 3" key="1">
    <citation type="submission" date="2019-12" db="EMBL/GenBank/DDBJ databases">
        <title>Strain KN286 was isolated from seawater, which was collected from Caroline Seamount in the tropical western Pacific.</title>
        <authorList>
            <person name="Wang Q."/>
        </authorList>
    </citation>
    <scope>NUCLEOTIDE SEQUENCE [LARGE SCALE GENOMIC DNA]</scope>
    <source>
        <strain evidence="2 3">KN286</strain>
    </source>
</reference>
<dbReference type="Gene3D" id="1.25.40.10">
    <property type="entry name" value="Tetratricopeptide repeat domain"/>
    <property type="match status" value="2"/>
</dbReference>